<dbReference type="AlphaFoldDB" id="A0ABD2YL45"/>
<organism evidence="10 11">
    <name type="scientific">Cinchona calisaya</name>
    <dbReference type="NCBI Taxonomy" id="153742"/>
    <lineage>
        <taxon>Eukaryota</taxon>
        <taxon>Viridiplantae</taxon>
        <taxon>Streptophyta</taxon>
        <taxon>Embryophyta</taxon>
        <taxon>Tracheophyta</taxon>
        <taxon>Spermatophyta</taxon>
        <taxon>Magnoliopsida</taxon>
        <taxon>eudicotyledons</taxon>
        <taxon>Gunneridae</taxon>
        <taxon>Pentapetalae</taxon>
        <taxon>asterids</taxon>
        <taxon>lamiids</taxon>
        <taxon>Gentianales</taxon>
        <taxon>Rubiaceae</taxon>
        <taxon>Cinchonoideae</taxon>
        <taxon>Cinchoneae</taxon>
        <taxon>Cinchona</taxon>
    </lineage>
</organism>
<feature type="domain" description="Leucine-rich repeat-containing N-terminal plant-type" evidence="9">
    <location>
        <begin position="42"/>
        <end position="88"/>
    </location>
</feature>
<evidence type="ECO:0000256" key="3">
    <source>
        <dbReference type="ARBA" id="ARBA00022614"/>
    </source>
</evidence>
<dbReference type="InterPro" id="IPR013210">
    <property type="entry name" value="LRR_N_plant-typ"/>
</dbReference>
<keyword evidence="8" id="KW-0325">Glycoprotein</keyword>
<evidence type="ECO:0000256" key="7">
    <source>
        <dbReference type="ARBA" id="ARBA00023136"/>
    </source>
</evidence>
<reference evidence="10 11" key="1">
    <citation type="submission" date="2024-11" db="EMBL/GenBank/DDBJ databases">
        <title>A near-complete genome assembly of Cinchona calisaya.</title>
        <authorList>
            <person name="Lian D.C."/>
            <person name="Zhao X.W."/>
            <person name="Wei L."/>
        </authorList>
    </citation>
    <scope>NUCLEOTIDE SEQUENCE [LARGE SCALE GENOMIC DNA]</scope>
    <source>
        <tissue evidence="10">Nenye</tissue>
    </source>
</reference>
<accession>A0ABD2YL45</accession>
<dbReference type="InterPro" id="IPR001611">
    <property type="entry name" value="Leu-rich_rpt"/>
</dbReference>
<evidence type="ECO:0000256" key="1">
    <source>
        <dbReference type="ARBA" id="ARBA00004251"/>
    </source>
</evidence>
<dbReference type="InterPro" id="IPR003591">
    <property type="entry name" value="Leu-rich_rpt_typical-subtyp"/>
</dbReference>
<dbReference type="Proteomes" id="UP001630127">
    <property type="component" value="Unassembled WGS sequence"/>
</dbReference>
<evidence type="ECO:0000256" key="5">
    <source>
        <dbReference type="ARBA" id="ARBA00022737"/>
    </source>
</evidence>
<evidence type="ECO:0000256" key="8">
    <source>
        <dbReference type="ARBA" id="ARBA00023180"/>
    </source>
</evidence>
<protein>
    <recommendedName>
        <fullName evidence="9">Leucine-rich repeat-containing N-terminal plant-type domain-containing protein</fullName>
    </recommendedName>
</protein>
<dbReference type="EMBL" id="JBJUIK010000013">
    <property type="protein sequence ID" value="KAL3507244.1"/>
    <property type="molecule type" value="Genomic_DNA"/>
</dbReference>
<dbReference type="GO" id="GO:0005886">
    <property type="term" value="C:plasma membrane"/>
    <property type="evidence" value="ECO:0007669"/>
    <property type="project" value="UniProtKB-SubCell"/>
</dbReference>
<dbReference type="PANTHER" id="PTHR48065">
    <property type="entry name" value="OS10G0469600 PROTEIN"/>
    <property type="match status" value="1"/>
</dbReference>
<dbReference type="FunFam" id="3.80.10.10:FF:000356">
    <property type="entry name" value="LRR receptor-like serine/threonine-protein kinase"/>
    <property type="match status" value="1"/>
</dbReference>
<keyword evidence="6" id="KW-1133">Transmembrane helix</keyword>
<proteinExistence type="predicted"/>
<dbReference type="SMART" id="SM00369">
    <property type="entry name" value="LRR_TYP"/>
    <property type="match status" value="3"/>
</dbReference>
<keyword evidence="11" id="KW-1185">Reference proteome</keyword>
<keyword evidence="2" id="KW-1003">Cell membrane</keyword>
<comment type="subcellular location">
    <subcellularLocation>
        <location evidence="1">Cell membrane</location>
        <topology evidence="1">Single-pass type I membrane protein</topology>
    </subcellularLocation>
</comment>
<sequence length="267" mass="28786">MSQFGLSLRVIMSSFELSSLFLLILLFPSFHPKGGASASASAEEADALLKWKVSSGNQDNTLLSSWNLQSNTAKNSSNLPCTWAGIFCIGGSVNWLNLSKSSIKGSLDSCPFSSLTNLQYLDLSLNQIFGSIPPQIGNLSKLIYLDFSVNQLSGEIPTEIGNLENLTRFALGRNQLSGSIPPVIGSLGNLVTIYLQYNYLTGPVPPTLGNLSRLEKLLLFQNHLSGSIPPEIGNLISLRSLIFFGNNLTGEIPNSLGNLTDLNVLHL</sequence>
<keyword evidence="7" id="KW-0472">Membrane</keyword>
<evidence type="ECO:0000313" key="11">
    <source>
        <dbReference type="Proteomes" id="UP001630127"/>
    </source>
</evidence>
<evidence type="ECO:0000313" key="10">
    <source>
        <dbReference type="EMBL" id="KAL3507244.1"/>
    </source>
</evidence>
<dbReference type="SUPFAM" id="SSF52058">
    <property type="entry name" value="L domain-like"/>
    <property type="match status" value="1"/>
</dbReference>
<dbReference type="InterPro" id="IPR032675">
    <property type="entry name" value="LRR_dom_sf"/>
</dbReference>
<evidence type="ECO:0000256" key="2">
    <source>
        <dbReference type="ARBA" id="ARBA00022475"/>
    </source>
</evidence>
<evidence type="ECO:0000256" key="6">
    <source>
        <dbReference type="ARBA" id="ARBA00022989"/>
    </source>
</evidence>
<dbReference type="Pfam" id="PF08263">
    <property type="entry name" value="LRRNT_2"/>
    <property type="match status" value="1"/>
</dbReference>
<evidence type="ECO:0000259" key="9">
    <source>
        <dbReference type="Pfam" id="PF08263"/>
    </source>
</evidence>
<keyword evidence="3" id="KW-0433">Leucine-rich repeat</keyword>
<dbReference type="GO" id="GO:0051707">
    <property type="term" value="P:response to other organism"/>
    <property type="evidence" value="ECO:0007669"/>
    <property type="project" value="UniProtKB-ARBA"/>
</dbReference>
<dbReference type="Pfam" id="PF00560">
    <property type="entry name" value="LRR_1"/>
    <property type="match status" value="6"/>
</dbReference>
<dbReference type="FunFam" id="3.80.10.10:FF:000383">
    <property type="entry name" value="Leucine-rich repeat receptor protein kinase EMS1"/>
    <property type="match status" value="1"/>
</dbReference>
<dbReference type="Gene3D" id="3.80.10.10">
    <property type="entry name" value="Ribonuclease Inhibitor"/>
    <property type="match status" value="2"/>
</dbReference>
<keyword evidence="4" id="KW-0812">Transmembrane</keyword>
<name>A0ABD2YL45_9GENT</name>
<evidence type="ECO:0000256" key="4">
    <source>
        <dbReference type="ARBA" id="ARBA00022692"/>
    </source>
</evidence>
<comment type="caution">
    <text evidence="10">The sequence shown here is derived from an EMBL/GenBank/DDBJ whole genome shotgun (WGS) entry which is preliminary data.</text>
</comment>
<dbReference type="GO" id="GO:0006952">
    <property type="term" value="P:defense response"/>
    <property type="evidence" value="ECO:0007669"/>
    <property type="project" value="UniProtKB-ARBA"/>
</dbReference>
<keyword evidence="5" id="KW-0677">Repeat</keyword>
<gene>
    <name evidence="10" type="ORF">ACH5RR_032626</name>
</gene>